<dbReference type="InterPro" id="IPR040079">
    <property type="entry name" value="Glutathione_S-Trfase"/>
</dbReference>
<keyword evidence="5" id="KW-1185">Reference proteome</keyword>
<accession>A0A4Q2D6S1</accession>
<dbReference type="Pfam" id="PF13417">
    <property type="entry name" value="GST_N_3"/>
    <property type="match status" value="1"/>
</dbReference>
<dbReference type="PROSITE" id="PS50404">
    <property type="entry name" value="GST_NTER"/>
    <property type="match status" value="1"/>
</dbReference>
<dbReference type="GO" id="GO:0006749">
    <property type="term" value="P:glutathione metabolic process"/>
    <property type="evidence" value="ECO:0007669"/>
    <property type="project" value="TreeGrafter"/>
</dbReference>
<dbReference type="GO" id="GO:0005737">
    <property type="term" value="C:cytoplasm"/>
    <property type="evidence" value="ECO:0007669"/>
    <property type="project" value="TreeGrafter"/>
</dbReference>
<protein>
    <recommendedName>
        <fullName evidence="1">glutathione transferase</fullName>
        <ecNumber evidence="1">2.5.1.18</ecNumber>
    </recommendedName>
</protein>
<dbReference type="EMBL" id="SDEE01000586">
    <property type="protein sequence ID" value="RXW15180.1"/>
    <property type="molecule type" value="Genomic_DNA"/>
</dbReference>
<comment type="caution">
    <text evidence="4">The sequence shown here is derived from an EMBL/GenBank/DDBJ whole genome shotgun (WGS) entry which is preliminary data.</text>
</comment>
<evidence type="ECO:0000313" key="4">
    <source>
        <dbReference type="EMBL" id="RXW15180.1"/>
    </source>
</evidence>
<dbReference type="GO" id="GO:0043295">
    <property type="term" value="F:glutathione binding"/>
    <property type="evidence" value="ECO:0007669"/>
    <property type="project" value="TreeGrafter"/>
</dbReference>
<reference evidence="4 5" key="1">
    <citation type="submission" date="2019-01" db="EMBL/GenBank/DDBJ databases">
        <title>Draft genome sequence of Psathyrella aberdarensis IHI B618.</title>
        <authorList>
            <person name="Buettner E."/>
            <person name="Kellner H."/>
        </authorList>
    </citation>
    <scope>NUCLEOTIDE SEQUENCE [LARGE SCALE GENOMIC DNA]</scope>
    <source>
        <strain evidence="4 5">IHI B618</strain>
    </source>
</reference>
<organism evidence="4 5">
    <name type="scientific">Candolleomyces aberdarensis</name>
    <dbReference type="NCBI Taxonomy" id="2316362"/>
    <lineage>
        <taxon>Eukaryota</taxon>
        <taxon>Fungi</taxon>
        <taxon>Dikarya</taxon>
        <taxon>Basidiomycota</taxon>
        <taxon>Agaricomycotina</taxon>
        <taxon>Agaricomycetes</taxon>
        <taxon>Agaricomycetidae</taxon>
        <taxon>Agaricales</taxon>
        <taxon>Agaricineae</taxon>
        <taxon>Psathyrellaceae</taxon>
        <taxon>Candolleomyces</taxon>
    </lineage>
</organism>
<dbReference type="STRING" id="2316362.A0A4Q2D6S1"/>
<dbReference type="SFLD" id="SFLDS00019">
    <property type="entry name" value="Glutathione_Transferase_(cytos"/>
    <property type="match status" value="1"/>
</dbReference>
<dbReference type="OrthoDB" id="249703at2759"/>
<dbReference type="AlphaFoldDB" id="A0A4Q2D6S1"/>
<dbReference type="PANTHER" id="PTHR43900:SF3">
    <property type="entry name" value="GLUTATHIONE S-TRANSFERASE RHO"/>
    <property type="match status" value="1"/>
</dbReference>
<evidence type="ECO:0000313" key="5">
    <source>
        <dbReference type="Proteomes" id="UP000290288"/>
    </source>
</evidence>
<dbReference type="Proteomes" id="UP000290288">
    <property type="component" value="Unassembled WGS sequence"/>
</dbReference>
<dbReference type="FunFam" id="3.40.30.10:FF:000016">
    <property type="entry name" value="Glutathione S-transferase F2"/>
    <property type="match status" value="1"/>
</dbReference>
<dbReference type="GO" id="GO:0004364">
    <property type="term" value="F:glutathione transferase activity"/>
    <property type="evidence" value="ECO:0007669"/>
    <property type="project" value="UniProtKB-EC"/>
</dbReference>
<dbReference type="InterPro" id="IPR004045">
    <property type="entry name" value="Glutathione_S-Trfase_N"/>
</dbReference>
<dbReference type="PANTHER" id="PTHR43900">
    <property type="entry name" value="GLUTATHIONE S-TRANSFERASE RHO"/>
    <property type="match status" value="1"/>
</dbReference>
<dbReference type="InterPro" id="IPR036249">
    <property type="entry name" value="Thioredoxin-like_sf"/>
</dbReference>
<evidence type="ECO:0000256" key="2">
    <source>
        <dbReference type="ARBA" id="ARBA00022679"/>
    </source>
</evidence>
<proteinExistence type="predicted"/>
<feature type="domain" description="GST N-terminal" evidence="3">
    <location>
        <begin position="1"/>
        <end position="83"/>
    </location>
</feature>
<keyword evidence="2" id="KW-0808">Transferase</keyword>
<name>A0A4Q2D6S1_9AGAR</name>
<dbReference type="Gene3D" id="3.40.30.10">
    <property type="entry name" value="Glutaredoxin"/>
    <property type="match status" value="1"/>
</dbReference>
<evidence type="ECO:0000256" key="1">
    <source>
        <dbReference type="ARBA" id="ARBA00012452"/>
    </source>
</evidence>
<dbReference type="EC" id="2.5.1.18" evidence="1"/>
<sequence>MVLTLHGYPISTCSKRVAVVLHEKQVPFKFVTIDLATGEQNAPVHLEKHPCGEGPYIIDDHGFVLYESRAIARYIEEKYTGQGTALIPTDT</sequence>
<gene>
    <name evidence="4" type="ORF">EST38_g10682</name>
</gene>
<evidence type="ECO:0000259" key="3">
    <source>
        <dbReference type="PROSITE" id="PS50404"/>
    </source>
</evidence>
<dbReference type="SUPFAM" id="SSF52833">
    <property type="entry name" value="Thioredoxin-like"/>
    <property type="match status" value="1"/>
</dbReference>